<accession>A0ABS7DDQ7</accession>
<dbReference type="EMBL" id="JAGFNY010000001">
    <property type="protein sequence ID" value="MBW7569428.1"/>
    <property type="molecule type" value="Genomic_DNA"/>
</dbReference>
<dbReference type="RefSeq" id="WP_219935939.1">
    <property type="nucleotide sequence ID" value="NZ_JAGFNY010000001.1"/>
</dbReference>
<protein>
    <recommendedName>
        <fullName evidence="4">Cellobiose 2-epimerase</fullName>
    </recommendedName>
</protein>
<reference evidence="2 3" key="1">
    <citation type="submission" date="2021-03" db="EMBL/GenBank/DDBJ databases">
        <title>Succinivibrio sp. nov. isolated from feces of cow.</title>
        <authorList>
            <person name="Choi J.-Y."/>
        </authorList>
    </citation>
    <scope>NUCLEOTIDE SEQUENCE [LARGE SCALE GENOMIC DNA]</scope>
    <source>
        <strain evidence="2 3">AGMB01872</strain>
    </source>
</reference>
<organism evidence="2 3">
    <name type="scientific">Succinivibrio faecicola</name>
    <dbReference type="NCBI Taxonomy" id="2820300"/>
    <lineage>
        <taxon>Bacteria</taxon>
        <taxon>Pseudomonadati</taxon>
        <taxon>Pseudomonadota</taxon>
        <taxon>Gammaproteobacteria</taxon>
        <taxon>Aeromonadales</taxon>
        <taxon>Succinivibrionaceae</taxon>
        <taxon>Succinivibrio</taxon>
    </lineage>
</organism>
<gene>
    <name evidence="2" type="ORF">J5V48_00760</name>
</gene>
<dbReference type="Gene3D" id="1.50.10.10">
    <property type="match status" value="1"/>
</dbReference>
<dbReference type="InterPro" id="IPR008928">
    <property type="entry name" value="6-hairpin_glycosidase_sf"/>
</dbReference>
<name>A0ABS7DDQ7_9GAMM</name>
<evidence type="ECO:0000313" key="2">
    <source>
        <dbReference type="EMBL" id="MBW7569428.1"/>
    </source>
</evidence>
<dbReference type="SUPFAM" id="SSF48208">
    <property type="entry name" value="Six-hairpin glycosidases"/>
    <property type="match status" value="1"/>
</dbReference>
<evidence type="ECO:0000313" key="3">
    <source>
        <dbReference type="Proteomes" id="UP000731465"/>
    </source>
</evidence>
<keyword evidence="3" id="KW-1185">Reference proteome</keyword>
<evidence type="ECO:0000256" key="1">
    <source>
        <dbReference type="SAM" id="SignalP"/>
    </source>
</evidence>
<keyword evidence="1" id="KW-0732">Signal</keyword>
<sequence length="486" mass="56426">MTIKNIFMSAMCSACIMISNQCIAKTDLENLPSYETWLEHASYLEKFWLHKDARGVPEGNFPTWRCNDGTLRNQSLCPYERDIGQMQHLTGIDFVRMNTRQTFAYGALFNITGNKEALRLHMAGVKFLLEKIKDKEGGYHVLLEKGEPLGWPKGAPFTDYRLARTSQDLSYVLMALSMNAYLTHDKKIIDELREAQKYIYDTYYDKEKGIIRWCFSDTYFDKKEQVELVAMLDQLNAYLLLSYRLMPDTYKAEWGKIIRQTIKDMNKNFYTKKLNRFYGCTHDKSCFDTENGRHMDNGHRVKTFWMEYLAALALNDNNLANFAKKGMIQTLNGALTKNKNDWYGDDLQRGADWWVYAELDQSALTLALSNDYDMPDTLNQWVHDFTDKEYGEIKNFGLKTWFWRNGFHSTEHALIGTILSNAIRAKQCTDDKCRNNNTTTLHFAPVDSNDTNFTPYYYSGDITDVKRDGQTVSITFTNVDLPKAVK</sequence>
<dbReference type="InterPro" id="IPR012341">
    <property type="entry name" value="6hp_glycosidase-like_sf"/>
</dbReference>
<dbReference type="Proteomes" id="UP000731465">
    <property type="component" value="Unassembled WGS sequence"/>
</dbReference>
<feature type="chain" id="PRO_5046739858" description="Cellobiose 2-epimerase" evidence="1">
    <location>
        <begin position="25"/>
        <end position="486"/>
    </location>
</feature>
<comment type="caution">
    <text evidence="2">The sequence shown here is derived from an EMBL/GenBank/DDBJ whole genome shotgun (WGS) entry which is preliminary data.</text>
</comment>
<proteinExistence type="predicted"/>
<feature type="signal peptide" evidence="1">
    <location>
        <begin position="1"/>
        <end position="24"/>
    </location>
</feature>
<evidence type="ECO:0008006" key="4">
    <source>
        <dbReference type="Google" id="ProtNLM"/>
    </source>
</evidence>